<dbReference type="Gene3D" id="3.80.10.10">
    <property type="entry name" value="Ribonuclease Inhibitor"/>
    <property type="match status" value="1"/>
</dbReference>
<dbReference type="FunCoup" id="A0A059D6P7">
    <property type="interactions" value="994"/>
</dbReference>
<dbReference type="InterPro" id="IPR036047">
    <property type="entry name" value="F-box-like_dom_sf"/>
</dbReference>
<dbReference type="EMBL" id="KK198754">
    <property type="protein sequence ID" value="KCW86267.1"/>
    <property type="molecule type" value="Genomic_DNA"/>
</dbReference>
<dbReference type="STRING" id="71139.A0A059D6P7"/>
<dbReference type="SUPFAM" id="SSF81383">
    <property type="entry name" value="F-box domain"/>
    <property type="match status" value="1"/>
</dbReference>
<organism evidence="2">
    <name type="scientific">Eucalyptus grandis</name>
    <name type="common">Flooded gum</name>
    <dbReference type="NCBI Taxonomy" id="71139"/>
    <lineage>
        <taxon>Eukaryota</taxon>
        <taxon>Viridiplantae</taxon>
        <taxon>Streptophyta</taxon>
        <taxon>Embryophyta</taxon>
        <taxon>Tracheophyta</taxon>
        <taxon>Spermatophyta</taxon>
        <taxon>Magnoliopsida</taxon>
        <taxon>eudicotyledons</taxon>
        <taxon>Gunneridae</taxon>
        <taxon>Pentapetalae</taxon>
        <taxon>rosids</taxon>
        <taxon>malvids</taxon>
        <taxon>Myrtales</taxon>
        <taxon>Myrtaceae</taxon>
        <taxon>Myrtoideae</taxon>
        <taxon>Eucalypteae</taxon>
        <taxon>Eucalyptus</taxon>
    </lineage>
</organism>
<reference evidence="2" key="1">
    <citation type="submission" date="2013-07" db="EMBL/GenBank/DDBJ databases">
        <title>The genome of Eucalyptus grandis.</title>
        <authorList>
            <person name="Schmutz J."/>
            <person name="Hayes R."/>
            <person name="Myburg A."/>
            <person name="Tuskan G."/>
            <person name="Grattapaglia D."/>
            <person name="Rokhsar D.S."/>
        </authorList>
    </citation>
    <scope>NUCLEOTIDE SEQUENCE</scope>
    <source>
        <tissue evidence="2">Leaf extractions</tissue>
    </source>
</reference>
<evidence type="ECO:0000256" key="1">
    <source>
        <dbReference type="SAM" id="MobiDB-lite"/>
    </source>
</evidence>
<dbReference type="PANTHER" id="PTHR13382:SF16">
    <property type="entry name" value="F-BOX PROTEIN SKIP28"/>
    <property type="match status" value="1"/>
</dbReference>
<gene>
    <name evidence="2" type="ORF">EUGRSUZ_B02951</name>
</gene>
<dbReference type="OMA" id="CEECGGC"/>
<proteinExistence type="predicted"/>
<sequence length="314" mass="34844">MPNLSFNVDHASPEDENIGEPTVPGQPHEALLLVLPYLSLSGLIAVGEVCTSLRDALRDDVLPWLELIVDDPLSRRMCDEILIEITSKANGKLRTLGLFNCMKITDGGLQTVIERNPLINKLYVPGCTGLTPEGVINAVKTLSAHGNILQSIKINGIYNLQKQHLQVLQSYVQENPKTLEHKCSTHFGLEGDCNICPLDVEICPKCNEVRKVFICPIETCVRKRDRRLSECRGCSSCIPRCIQCGACVEPDDLEEAEAICADILCMRCWLQLPKCDFCNKPYCKQHAEGQLNPSGSRGFVCELCAVYEEDDIDV</sequence>
<name>A0A059D6P7_EUCGR</name>
<dbReference type="eggNOG" id="ENOG502R97J">
    <property type="taxonomic scope" value="Eukaryota"/>
</dbReference>
<dbReference type="SUPFAM" id="SSF52047">
    <property type="entry name" value="RNI-like"/>
    <property type="match status" value="1"/>
</dbReference>
<dbReference type="GO" id="GO:0005737">
    <property type="term" value="C:cytoplasm"/>
    <property type="evidence" value="ECO:0000318"/>
    <property type="project" value="GO_Central"/>
</dbReference>
<dbReference type="OrthoDB" id="10044893at2759"/>
<feature type="region of interest" description="Disordered" evidence="1">
    <location>
        <begin position="1"/>
        <end position="24"/>
    </location>
</feature>
<protein>
    <recommendedName>
        <fullName evidence="3">F-box domain-containing protein</fullName>
    </recommendedName>
</protein>
<dbReference type="KEGG" id="egr:104433232"/>
<dbReference type="InParanoid" id="A0A059D6P7"/>
<dbReference type="InterPro" id="IPR050648">
    <property type="entry name" value="F-box_LRR-repeat"/>
</dbReference>
<dbReference type="InterPro" id="IPR032675">
    <property type="entry name" value="LRR_dom_sf"/>
</dbReference>
<evidence type="ECO:0008006" key="3">
    <source>
        <dbReference type="Google" id="ProtNLM"/>
    </source>
</evidence>
<accession>A0A059D6P7</accession>
<dbReference type="Gramene" id="KCW86267">
    <property type="protein sequence ID" value="KCW86267"/>
    <property type="gene ID" value="EUGRSUZ_B02951"/>
</dbReference>
<dbReference type="AlphaFoldDB" id="A0A059D6P7"/>
<evidence type="ECO:0000313" key="2">
    <source>
        <dbReference type="EMBL" id="KCW86267.1"/>
    </source>
</evidence>
<dbReference type="PANTHER" id="PTHR13382">
    <property type="entry name" value="MITOCHONDRIAL ATP SYNTHASE COUPLING FACTOR B"/>
    <property type="match status" value="1"/>
</dbReference>